<keyword evidence="1" id="KW-0472">Membrane</keyword>
<dbReference type="EMBL" id="SJPF01000004">
    <property type="protein sequence ID" value="TWT31387.1"/>
    <property type="molecule type" value="Genomic_DNA"/>
</dbReference>
<comment type="caution">
    <text evidence="2">The sequence shown here is derived from an EMBL/GenBank/DDBJ whole genome shotgun (WGS) entry which is preliminary data.</text>
</comment>
<dbReference type="AlphaFoldDB" id="A0A5C5V0S4"/>
<keyword evidence="3" id="KW-1185">Reference proteome</keyword>
<reference evidence="2 3" key="1">
    <citation type="submission" date="2019-02" db="EMBL/GenBank/DDBJ databases">
        <title>Deep-cultivation of Planctomycetes and their phenomic and genomic characterization uncovers novel biology.</title>
        <authorList>
            <person name="Wiegand S."/>
            <person name="Jogler M."/>
            <person name="Boedeker C."/>
            <person name="Pinto D."/>
            <person name="Vollmers J."/>
            <person name="Rivas-Marin E."/>
            <person name="Kohn T."/>
            <person name="Peeters S.H."/>
            <person name="Heuer A."/>
            <person name="Rast P."/>
            <person name="Oberbeckmann S."/>
            <person name="Bunk B."/>
            <person name="Jeske O."/>
            <person name="Meyerdierks A."/>
            <person name="Storesund J.E."/>
            <person name="Kallscheuer N."/>
            <person name="Luecker S."/>
            <person name="Lage O.M."/>
            <person name="Pohl T."/>
            <person name="Merkel B.J."/>
            <person name="Hornburger P."/>
            <person name="Mueller R.-W."/>
            <person name="Bruemmer F."/>
            <person name="Labrenz M."/>
            <person name="Spormann A.M."/>
            <person name="Op Den Camp H."/>
            <person name="Overmann J."/>
            <person name="Amann R."/>
            <person name="Jetten M.S.M."/>
            <person name="Mascher T."/>
            <person name="Medema M.H."/>
            <person name="Devos D.P."/>
            <person name="Kaster A.-K."/>
            <person name="Ovreas L."/>
            <person name="Rohde M."/>
            <person name="Galperin M.Y."/>
            <person name="Jogler C."/>
        </authorList>
    </citation>
    <scope>NUCLEOTIDE SEQUENCE [LARGE SCALE GENOMIC DNA]</scope>
    <source>
        <strain evidence="2 3">Enr8</strain>
    </source>
</reference>
<name>A0A5C5V0S4_9BACT</name>
<dbReference type="GO" id="GO:0043107">
    <property type="term" value="P:type IV pilus-dependent motility"/>
    <property type="evidence" value="ECO:0007669"/>
    <property type="project" value="InterPro"/>
</dbReference>
<evidence type="ECO:0000313" key="2">
    <source>
        <dbReference type="EMBL" id="TWT31387.1"/>
    </source>
</evidence>
<keyword evidence="1" id="KW-1133">Transmembrane helix</keyword>
<dbReference type="Pfam" id="PF04350">
    <property type="entry name" value="PilO"/>
    <property type="match status" value="1"/>
</dbReference>
<dbReference type="Gene3D" id="3.30.70.60">
    <property type="match status" value="1"/>
</dbReference>
<evidence type="ECO:0000256" key="1">
    <source>
        <dbReference type="SAM" id="Phobius"/>
    </source>
</evidence>
<feature type="transmembrane region" description="Helical" evidence="1">
    <location>
        <begin position="17"/>
        <end position="36"/>
    </location>
</feature>
<dbReference type="OrthoDB" id="281242at2"/>
<keyword evidence="1" id="KW-0812">Transmembrane</keyword>
<dbReference type="GO" id="GO:0043683">
    <property type="term" value="P:type IV pilus assembly"/>
    <property type="evidence" value="ECO:0007669"/>
    <property type="project" value="InterPro"/>
</dbReference>
<dbReference type="InterPro" id="IPR014717">
    <property type="entry name" value="Transl_elong_EF1B/ribsomal_bS6"/>
</dbReference>
<gene>
    <name evidence="2" type="ORF">Enr8_33080</name>
</gene>
<protein>
    <submittedName>
        <fullName evidence="2">Pilus assembly protein, PilO</fullName>
    </submittedName>
</protein>
<sequence>MADSKFSPKKPTKPRNWRYVALVAVIAVAYAAFVYLPRQRHISKLREEINLMQTTIDSETDLNAQLTEAQKEFDQASQFLSPWHSVSEKDIDAGRVYHLLTAQARAAGAEKLSMVPMPEERHASLVAQPVQIGCQGNFTQIHEMLRRFEQLPYVLWIKNIELAPLAPNENLLQCELTLEFFVDFDGKSG</sequence>
<evidence type="ECO:0000313" key="3">
    <source>
        <dbReference type="Proteomes" id="UP000318878"/>
    </source>
</evidence>
<dbReference type="Proteomes" id="UP000318878">
    <property type="component" value="Unassembled WGS sequence"/>
</dbReference>
<accession>A0A5C5V0S4</accession>
<dbReference type="InterPro" id="IPR007445">
    <property type="entry name" value="PilO"/>
</dbReference>
<dbReference type="RefSeq" id="WP_146433480.1">
    <property type="nucleotide sequence ID" value="NZ_SJPF01000004.1"/>
</dbReference>
<proteinExistence type="predicted"/>
<organism evidence="2 3">
    <name type="scientific">Blastopirellula retiformator</name>
    <dbReference type="NCBI Taxonomy" id="2527970"/>
    <lineage>
        <taxon>Bacteria</taxon>
        <taxon>Pseudomonadati</taxon>
        <taxon>Planctomycetota</taxon>
        <taxon>Planctomycetia</taxon>
        <taxon>Pirellulales</taxon>
        <taxon>Pirellulaceae</taxon>
        <taxon>Blastopirellula</taxon>
    </lineage>
</organism>